<dbReference type="InterPro" id="IPR052360">
    <property type="entry name" value="Transcr_Regulatory_Proteins"/>
</dbReference>
<dbReference type="GO" id="GO:0003677">
    <property type="term" value="F:DNA binding"/>
    <property type="evidence" value="ECO:0007669"/>
    <property type="project" value="UniProtKB-KW"/>
</dbReference>
<evidence type="ECO:0000256" key="2">
    <source>
        <dbReference type="ARBA" id="ARBA00022833"/>
    </source>
</evidence>
<dbReference type="PANTHER" id="PTHR36206">
    <property type="entry name" value="ASPERCRYPTIN BIOSYNTHESIS CLUSTER-SPECIFIC TRANSCRIPTION REGULATOR ATNN-RELATED"/>
    <property type="match status" value="1"/>
</dbReference>
<dbReference type="PANTHER" id="PTHR36206:SF4">
    <property type="entry name" value="HYPOTHETICAL CONSERVED PROTEIN (EUROFUNG)-RELATED"/>
    <property type="match status" value="1"/>
</dbReference>
<feature type="region of interest" description="Disordered" evidence="7">
    <location>
        <begin position="64"/>
        <end position="117"/>
    </location>
</feature>
<dbReference type="PROSITE" id="PS50048">
    <property type="entry name" value="ZN2_CY6_FUNGAL_2"/>
    <property type="match status" value="1"/>
</dbReference>
<dbReference type="EMBL" id="KZ679014">
    <property type="protein sequence ID" value="PSS12857.1"/>
    <property type="molecule type" value="Genomic_DNA"/>
</dbReference>
<dbReference type="InterPro" id="IPR021858">
    <property type="entry name" value="Fun_TF"/>
</dbReference>
<keyword evidence="5" id="KW-0804">Transcription</keyword>
<dbReference type="STRING" id="857342.A0A2T3AVZ6"/>
<dbReference type="SUPFAM" id="SSF57701">
    <property type="entry name" value="Zn2/Cys6 DNA-binding domain"/>
    <property type="match status" value="1"/>
</dbReference>
<evidence type="ECO:0000313" key="9">
    <source>
        <dbReference type="EMBL" id="PSS12857.1"/>
    </source>
</evidence>
<keyword evidence="2" id="KW-0862">Zinc</keyword>
<keyword evidence="4" id="KW-0238">DNA-binding</keyword>
<dbReference type="CDD" id="cd00067">
    <property type="entry name" value="GAL4"/>
    <property type="match status" value="1"/>
</dbReference>
<keyword evidence="3" id="KW-0805">Transcription regulation</keyword>
<dbReference type="SMART" id="SM00066">
    <property type="entry name" value="GAL4"/>
    <property type="match status" value="1"/>
</dbReference>
<dbReference type="Proteomes" id="UP000241818">
    <property type="component" value="Unassembled WGS sequence"/>
</dbReference>
<protein>
    <recommendedName>
        <fullName evidence="8">Zn(2)-C6 fungal-type domain-containing protein</fullName>
    </recommendedName>
</protein>
<dbReference type="InParanoid" id="A0A2T3AVZ6"/>
<gene>
    <name evidence="9" type="ORF">M430DRAFT_106068</name>
</gene>
<dbReference type="RefSeq" id="XP_024718848.1">
    <property type="nucleotide sequence ID" value="XM_024861053.1"/>
</dbReference>
<dbReference type="Pfam" id="PF00172">
    <property type="entry name" value="Zn_clus"/>
    <property type="match status" value="1"/>
</dbReference>
<dbReference type="Pfam" id="PF11951">
    <property type="entry name" value="Fungal_trans_2"/>
    <property type="match status" value="1"/>
</dbReference>
<feature type="region of interest" description="Disordered" evidence="7">
    <location>
        <begin position="1"/>
        <end position="21"/>
    </location>
</feature>
<keyword evidence="1" id="KW-0479">Metal-binding</keyword>
<evidence type="ECO:0000256" key="4">
    <source>
        <dbReference type="ARBA" id="ARBA00023125"/>
    </source>
</evidence>
<dbReference type="GO" id="GO:0008270">
    <property type="term" value="F:zinc ion binding"/>
    <property type="evidence" value="ECO:0007669"/>
    <property type="project" value="InterPro"/>
</dbReference>
<feature type="domain" description="Zn(2)-C6 fungal-type" evidence="8">
    <location>
        <begin position="21"/>
        <end position="49"/>
    </location>
</feature>
<dbReference type="InterPro" id="IPR001138">
    <property type="entry name" value="Zn2Cys6_DnaBD"/>
</dbReference>
<proteinExistence type="predicted"/>
<evidence type="ECO:0000256" key="3">
    <source>
        <dbReference type="ARBA" id="ARBA00023015"/>
    </source>
</evidence>
<dbReference type="GO" id="GO:0000981">
    <property type="term" value="F:DNA-binding transcription factor activity, RNA polymerase II-specific"/>
    <property type="evidence" value="ECO:0007669"/>
    <property type="project" value="InterPro"/>
</dbReference>
<feature type="compositionally biased region" description="Low complexity" evidence="7">
    <location>
        <begin position="349"/>
        <end position="370"/>
    </location>
</feature>
<sequence>MVSASAAPRARRASKPKVKTGCNNCKNRRVKCDEKRPFCTKCVRSGRQCEGYPAYRRTGEAAIPIAPRPREHSSSSISLSSQSSRASPPSRTPPSIASSSTAPSSIASSSPPSTTDGDVVRAFQRARPIASTHVIPKPSQPAYLSPTSYRPGGYAFGEREGQYFQIFRTHTASELSGFFDSEFWTRSVLQESHSEASIRHAVVALGALYKTLEKASESPPGSPESNYSIDTAPNHYNFALVQYGKAITRLRESLQNNETRSQRTILISIVLFTCFQSFTGDHRAAISQIQSGLRLLDEWRHEAKKPPSKRREDVVEDELVQMFTRLAIQAKSYDMAFHFPPPYVIQLSPKPRSSAANSPSSPSDAASTTSLESPPIPDYFTTPKEARSSLDSLCERIMRFNETLSSFYAGPNNILPSSIKSYGLGFRTQLQQWGVAFDQLLQGRRRPGISNTERAGIDVLKMIHAMTSILFLMGFSTSEMDFDGFMLQFREIVELAKEVVVEEELALAQARCGDLNNCRHRDPSHGASQMHFPGMATTYGYRERDAYSHIKASFALDLGIIPPLFVAATKCRDRRLRRDAISLLISTPRREGMWDSLLCGRVAQWIMEVEEEGMSRFEIRDPISTSETVAEDKRVMVKEILFDLQKREATLRCETRGARENDADPRARETHIFW</sequence>
<dbReference type="OrthoDB" id="39175at2759"/>
<dbReference type="Gene3D" id="4.10.240.10">
    <property type="entry name" value="Zn(2)-C6 fungal-type DNA-binding domain"/>
    <property type="match status" value="1"/>
</dbReference>
<feature type="compositionally biased region" description="Basic residues" evidence="7">
    <location>
        <begin position="9"/>
        <end position="18"/>
    </location>
</feature>
<feature type="region of interest" description="Disordered" evidence="7">
    <location>
        <begin position="349"/>
        <end position="382"/>
    </location>
</feature>
<dbReference type="PROSITE" id="PS00463">
    <property type="entry name" value="ZN2_CY6_FUNGAL_1"/>
    <property type="match status" value="1"/>
</dbReference>
<dbReference type="AlphaFoldDB" id="A0A2T3AVZ6"/>
<evidence type="ECO:0000313" key="10">
    <source>
        <dbReference type="Proteomes" id="UP000241818"/>
    </source>
</evidence>
<keyword evidence="10" id="KW-1185">Reference proteome</keyword>
<reference evidence="9 10" key="1">
    <citation type="journal article" date="2018" name="New Phytol.">
        <title>Comparative genomics and transcriptomics depict ericoid mycorrhizal fungi as versatile saprotrophs and plant mutualists.</title>
        <authorList>
            <person name="Martino E."/>
            <person name="Morin E."/>
            <person name="Grelet G.A."/>
            <person name="Kuo A."/>
            <person name="Kohler A."/>
            <person name="Daghino S."/>
            <person name="Barry K.W."/>
            <person name="Cichocki N."/>
            <person name="Clum A."/>
            <person name="Dockter R.B."/>
            <person name="Hainaut M."/>
            <person name="Kuo R.C."/>
            <person name="LaButti K."/>
            <person name="Lindahl B.D."/>
            <person name="Lindquist E.A."/>
            <person name="Lipzen A."/>
            <person name="Khouja H.R."/>
            <person name="Magnuson J."/>
            <person name="Murat C."/>
            <person name="Ohm R.A."/>
            <person name="Singer S.W."/>
            <person name="Spatafora J.W."/>
            <person name="Wang M."/>
            <person name="Veneault-Fourrey C."/>
            <person name="Henrissat B."/>
            <person name="Grigoriev I.V."/>
            <person name="Martin F.M."/>
            <person name="Perotto S."/>
        </authorList>
    </citation>
    <scope>NUCLEOTIDE SEQUENCE [LARGE SCALE GENOMIC DNA]</scope>
    <source>
        <strain evidence="9 10">ATCC 22711</strain>
    </source>
</reference>
<accession>A0A2T3AVZ6</accession>
<organism evidence="9 10">
    <name type="scientific">Amorphotheca resinae ATCC 22711</name>
    <dbReference type="NCBI Taxonomy" id="857342"/>
    <lineage>
        <taxon>Eukaryota</taxon>
        <taxon>Fungi</taxon>
        <taxon>Dikarya</taxon>
        <taxon>Ascomycota</taxon>
        <taxon>Pezizomycotina</taxon>
        <taxon>Leotiomycetes</taxon>
        <taxon>Helotiales</taxon>
        <taxon>Amorphothecaceae</taxon>
        <taxon>Amorphotheca</taxon>
    </lineage>
</organism>
<evidence type="ECO:0000256" key="1">
    <source>
        <dbReference type="ARBA" id="ARBA00022723"/>
    </source>
</evidence>
<keyword evidence="6" id="KW-0539">Nucleus</keyword>
<evidence type="ECO:0000256" key="7">
    <source>
        <dbReference type="SAM" id="MobiDB-lite"/>
    </source>
</evidence>
<evidence type="ECO:0000256" key="5">
    <source>
        <dbReference type="ARBA" id="ARBA00023163"/>
    </source>
</evidence>
<name>A0A2T3AVZ6_AMORE</name>
<feature type="compositionally biased region" description="Low complexity" evidence="7">
    <location>
        <begin position="74"/>
        <end position="115"/>
    </location>
</feature>
<evidence type="ECO:0000259" key="8">
    <source>
        <dbReference type="PROSITE" id="PS50048"/>
    </source>
</evidence>
<dbReference type="GeneID" id="36569134"/>
<dbReference type="InterPro" id="IPR036864">
    <property type="entry name" value="Zn2-C6_fun-type_DNA-bd_sf"/>
</dbReference>
<evidence type="ECO:0000256" key="6">
    <source>
        <dbReference type="ARBA" id="ARBA00023242"/>
    </source>
</evidence>